<feature type="transmembrane region" description="Helical" evidence="6">
    <location>
        <begin position="15"/>
        <end position="39"/>
    </location>
</feature>
<evidence type="ECO:0000313" key="8">
    <source>
        <dbReference type="EMBL" id="PAV63951.1"/>
    </source>
</evidence>
<evidence type="ECO:0000256" key="1">
    <source>
        <dbReference type="ARBA" id="ARBA00004651"/>
    </source>
</evidence>
<evidence type="ECO:0000256" key="4">
    <source>
        <dbReference type="ARBA" id="ARBA00022989"/>
    </source>
</evidence>
<dbReference type="GO" id="GO:0004930">
    <property type="term" value="F:G protein-coupled receptor activity"/>
    <property type="evidence" value="ECO:0007669"/>
    <property type="project" value="InterPro"/>
</dbReference>
<feature type="domain" description="G-protein coupled receptors family 1 profile" evidence="7">
    <location>
        <begin position="18"/>
        <end position="278"/>
    </location>
</feature>
<dbReference type="InterPro" id="IPR000276">
    <property type="entry name" value="GPCR_Rhodpsn"/>
</dbReference>
<keyword evidence="5 6" id="KW-0472">Membrane</keyword>
<sequence length="322" mass="35960">MDADSVRTFLYEVCIPFILILCLLAITLNGIILASRCYVHSRSTSLELTYSLALSDTYTSFVIALSLLTNSYFPVVFDIAPSFCFSLTLEAFRTGGLLTGVLHITALACVHYLQIKRPFDHTTVFTLKNAHILALVIWIVPPIALILYFSMWPGQGYRDPTCQDNSFYNKLPFRAQISSFIMILILITCIVYWLMLLKIGQVRSKTTGASSSRSRRTLATATLIFGTFLFGWMPASILFLLGAEGMPLYENQSLLLNVMAIVSLINIMLKSLTNPVIYATRIPEIRQFVAKNICLRCFAYNAAATQRELAPLRSPTTTSSKA</sequence>
<keyword evidence="4 6" id="KW-1133">Transmembrane helix</keyword>
<protein>
    <recommendedName>
        <fullName evidence="7">G-protein coupled receptors family 1 profile domain-containing protein</fullName>
    </recommendedName>
</protein>
<keyword evidence="9" id="KW-1185">Reference proteome</keyword>
<dbReference type="Proteomes" id="UP000218231">
    <property type="component" value="Unassembled WGS sequence"/>
</dbReference>
<evidence type="ECO:0000256" key="3">
    <source>
        <dbReference type="ARBA" id="ARBA00022692"/>
    </source>
</evidence>
<feature type="transmembrane region" description="Helical" evidence="6">
    <location>
        <begin position="93"/>
        <end position="113"/>
    </location>
</feature>
<dbReference type="CDD" id="cd00637">
    <property type="entry name" value="7tm_classA_rhodopsin-like"/>
    <property type="match status" value="1"/>
</dbReference>
<reference evidence="8 9" key="1">
    <citation type="journal article" date="2017" name="Curr. Biol.">
        <title>Genome architecture and evolution of a unichromosomal asexual nematode.</title>
        <authorList>
            <person name="Fradin H."/>
            <person name="Zegar C."/>
            <person name="Gutwein M."/>
            <person name="Lucas J."/>
            <person name="Kovtun M."/>
            <person name="Corcoran D."/>
            <person name="Baugh L.R."/>
            <person name="Kiontke K."/>
            <person name="Gunsalus K."/>
            <person name="Fitch D.H."/>
            <person name="Piano F."/>
        </authorList>
    </citation>
    <scope>NUCLEOTIDE SEQUENCE [LARGE SCALE GENOMIC DNA]</scope>
    <source>
        <strain evidence="8">PF1309</strain>
    </source>
</reference>
<dbReference type="Pfam" id="PF00001">
    <property type="entry name" value="7tm_1"/>
    <property type="match status" value="1"/>
</dbReference>
<evidence type="ECO:0000256" key="5">
    <source>
        <dbReference type="ARBA" id="ARBA00023136"/>
    </source>
</evidence>
<comment type="subcellular location">
    <subcellularLocation>
        <location evidence="1">Cell membrane</location>
        <topology evidence="1">Multi-pass membrane protein</topology>
    </subcellularLocation>
</comment>
<dbReference type="GO" id="GO:0005886">
    <property type="term" value="C:plasma membrane"/>
    <property type="evidence" value="ECO:0007669"/>
    <property type="project" value="UniProtKB-SubCell"/>
</dbReference>
<feature type="transmembrane region" description="Helical" evidence="6">
    <location>
        <begin position="173"/>
        <end position="197"/>
    </location>
</feature>
<feature type="transmembrane region" description="Helical" evidence="6">
    <location>
        <begin position="254"/>
        <end position="272"/>
    </location>
</feature>
<dbReference type="PROSITE" id="PS50262">
    <property type="entry name" value="G_PROTEIN_RECEP_F1_2"/>
    <property type="match status" value="1"/>
</dbReference>
<dbReference type="OrthoDB" id="9894375at2759"/>
<dbReference type="PANTHER" id="PTHR22750">
    <property type="entry name" value="G-PROTEIN COUPLED RECEPTOR"/>
    <property type="match status" value="1"/>
</dbReference>
<keyword evidence="3 6" id="KW-0812">Transmembrane</keyword>
<organism evidence="8 9">
    <name type="scientific">Diploscapter pachys</name>
    <dbReference type="NCBI Taxonomy" id="2018661"/>
    <lineage>
        <taxon>Eukaryota</taxon>
        <taxon>Metazoa</taxon>
        <taxon>Ecdysozoa</taxon>
        <taxon>Nematoda</taxon>
        <taxon>Chromadorea</taxon>
        <taxon>Rhabditida</taxon>
        <taxon>Rhabditina</taxon>
        <taxon>Rhabditomorpha</taxon>
        <taxon>Rhabditoidea</taxon>
        <taxon>Rhabditidae</taxon>
        <taxon>Diploscapter</taxon>
    </lineage>
</organism>
<keyword evidence="2" id="KW-1003">Cell membrane</keyword>
<dbReference type="PRINTS" id="PR00237">
    <property type="entry name" value="GPCRRHODOPSN"/>
</dbReference>
<comment type="caution">
    <text evidence="8">The sequence shown here is derived from an EMBL/GenBank/DDBJ whole genome shotgun (WGS) entry which is preliminary data.</text>
</comment>
<dbReference type="SUPFAM" id="SSF81321">
    <property type="entry name" value="Family A G protein-coupled receptor-like"/>
    <property type="match status" value="1"/>
</dbReference>
<dbReference type="STRING" id="2018661.A0A2A2JQP7"/>
<evidence type="ECO:0000256" key="6">
    <source>
        <dbReference type="SAM" id="Phobius"/>
    </source>
</evidence>
<dbReference type="Gene3D" id="1.20.1070.10">
    <property type="entry name" value="Rhodopsin 7-helix transmembrane proteins"/>
    <property type="match status" value="1"/>
</dbReference>
<feature type="transmembrane region" description="Helical" evidence="6">
    <location>
        <begin position="51"/>
        <end position="73"/>
    </location>
</feature>
<dbReference type="AlphaFoldDB" id="A0A2A2JQP7"/>
<feature type="transmembrane region" description="Helical" evidence="6">
    <location>
        <begin position="218"/>
        <end position="242"/>
    </location>
</feature>
<dbReference type="InterPro" id="IPR017452">
    <property type="entry name" value="GPCR_Rhodpsn_7TM"/>
</dbReference>
<evidence type="ECO:0000313" key="9">
    <source>
        <dbReference type="Proteomes" id="UP000218231"/>
    </source>
</evidence>
<gene>
    <name evidence="8" type="ORF">WR25_18783</name>
</gene>
<feature type="transmembrane region" description="Helical" evidence="6">
    <location>
        <begin position="133"/>
        <end position="153"/>
    </location>
</feature>
<accession>A0A2A2JQP7</accession>
<evidence type="ECO:0000259" key="7">
    <source>
        <dbReference type="PROSITE" id="PS50262"/>
    </source>
</evidence>
<dbReference type="EMBL" id="LIAE01010290">
    <property type="protein sequence ID" value="PAV63951.1"/>
    <property type="molecule type" value="Genomic_DNA"/>
</dbReference>
<name>A0A2A2JQP7_9BILA</name>
<proteinExistence type="predicted"/>
<evidence type="ECO:0000256" key="2">
    <source>
        <dbReference type="ARBA" id="ARBA00022475"/>
    </source>
</evidence>